<dbReference type="EMBL" id="LUCH01001927">
    <property type="protein sequence ID" value="KAF5402256.1"/>
    <property type="molecule type" value="Genomic_DNA"/>
</dbReference>
<comment type="caution">
    <text evidence="2">The sequence shown here is derived from an EMBL/GenBank/DDBJ whole genome shotgun (WGS) entry which is preliminary data.</text>
</comment>
<feature type="chain" id="PRO_5035159612" evidence="1">
    <location>
        <begin position="21"/>
        <end position="177"/>
    </location>
</feature>
<protein>
    <submittedName>
        <fullName evidence="2">Uncharacterized protein</fullName>
    </submittedName>
</protein>
<keyword evidence="3" id="KW-1185">Reference proteome</keyword>
<feature type="signal peptide" evidence="1">
    <location>
        <begin position="1"/>
        <end position="20"/>
    </location>
</feature>
<accession>A0A8J4TIN8</accession>
<sequence>MNSVKLWFVLVVVLCNTSHGAPALKRLIVDYLTCKGVFVSDGLVMVSLQCLCQSTEQHVRDQFPNCTGMILGELESERPQRNAVRQVKLDCEDGEISEVEYFMVSPTRRYMARFTKCTPEECVVEVMNTIDEHAVLLVARRDEEFTVVGIRQSLGTDQIKFTRLRPYCDSLNPTYTM</sequence>
<proteinExistence type="predicted"/>
<name>A0A8J4TIN8_9TREM</name>
<evidence type="ECO:0000313" key="3">
    <source>
        <dbReference type="Proteomes" id="UP000748531"/>
    </source>
</evidence>
<keyword evidence="1" id="KW-0732">Signal</keyword>
<evidence type="ECO:0000313" key="2">
    <source>
        <dbReference type="EMBL" id="KAF5402256.1"/>
    </source>
</evidence>
<evidence type="ECO:0000256" key="1">
    <source>
        <dbReference type="SAM" id="SignalP"/>
    </source>
</evidence>
<dbReference type="Proteomes" id="UP000748531">
    <property type="component" value="Unassembled WGS sequence"/>
</dbReference>
<reference evidence="2" key="1">
    <citation type="submission" date="2019-05" db="EMBL/GenBank/DDBJ databases">
        <title>Annotation for the trematode Paragonimus heterotremus.</title>
        <authorList>
            <person name="Choi Y.-J."/>
        </authorList>
    </citation>
    <scope>NUCLEOTIDE SEQUENCE</scope>
    <source>
        <strain evidence="2">LC</strain>
    </source>
</reference>
<dbReference type="AlphaFoldDB" id="A0A8J4TIN8"/>
<gene>
    <name evidence="2" type="ORF">PHET_04546</name>
</gene>
<organism evidence="2 3">
    <name type="scientific">Paragonimus heterotremus</name>
    <dbReference type="NCBI Taxonomy" id="100268"/>
    <lineage>
        <taxon>Eukaryota</taxon>
        <taxon>Metazoa</taxon>
        <taxon>Spiralia</taxon>
        <taxon>Lophotrochozoa</taxon>
        <taxon>Platyhelminthes</taxon>
        <taxon>Trematoda</taxon>
        <taxon>Digenea</taxon>
        <taxon>Plagiorchiida</taxon>
        <taxon>Troglotremata</taxon>
        <taxon>Troglotrematidae</taxon>
        <taxon>Paragonimus</taxon>
    </lineage>
</organism>